<evidence type="ECO:0000256" key="1">
    <source>
        <dbReference type="SAM" id="MobiDB-lite"/>
    </source>
</evidence>
<gene>
    <name evidence="4" type="ORF">FB460_2514</name>
</gene>
<feature type="domain" description="SAF" evidence="3">
    <location>
        <begin position="71"/>
        <end position="134"/>
    </location>
</feature>
<protein>
    <submittedName>
        <fullName evidence="4">SAF domain-containing protein</fullName>
    </submittedName>
</protein>
<dbReference type="Pfam" id="PF08666">
    <property type="entry name" value="SAF"/>
    <property type="match status" value="1"/>
</dbReference>
<evidence type="ECO:0000256" key="2">
    <source>
        <dbReference type="SAM" id="Phobius"/>
    </source>
</evidence>
<accession>A0A542Z8J5</accession>
<keyword evidence="2" id="KW-0472">Membrane</keyword>
<evidence type="ECO:0000313" key="4">
    <source>
        <dbReference type="EMBL" id="TQL56621.1"/>
    </source>
</evidence>
<dbReference type="EMBL" id="VFOR01000004">
    <property type="protein sequence ID" value="TQL56621.1"/>
    <property type="molecule type" value="Genomic_DNA"/>
</dbReference>
<proteinExistence type="predicted"/>
<keyword evidence="2" id="KW-0812">Transmembrane</keyword>
<dbReference type="AlphaFoldDB" id="A0A542Z8J5"/>
<feature type="transmembrane region" description="Helical" evidence="2">
    <location>
        <begin position="45"/>
        <end position="64"/>
    </location>
</feature>
<reference evidence="4 5" key="1">
    <citation type="submission" date="2019-06" db="EMBL/GenBank/DDBJ databases">
        <title>Sequencing the genomes of 1000 actinobacteria strains.</title>
        <authorList>
            <person name="Klenk H.-P."/>
        </authorList>
    </citation>
    <scope>NUCLEOTIDE SEQUENCE [LARGE SCALE GENOMIC DNA]</scope>
    <source>
        <strain evidence="4 5">DSM 8251</strain>
    </source>
</reference>
<feature type="region of interest" description="Disordered" evidence="1">
    <location>
        <begin position="1"/>
        <end position="39"/>
    </location>
</feature>
<dbReference type="Proteomes" id="UP000316196">
    <property type="component" value="Unassembled WGS sequence"/>
</dbReference>
<dbReference type="SMART" id="SM00858">
    <property type="entry name" value="SAF"/>
    <property type="match status" value="1"/>
</dbReference>
<name>A0A542Z8J5_9ACTN</name>
<evidence type="ECO:0000313" key="5">
    <source>
        <dbReference type="Proteomes" id="UP000316196"/>
    </source>
</evidence>
<evidence type="ECO:0000259" key="3">
    <source>
        <dbReference type="SMART" id="SM00858"/>
    </source>
</evidence>
<comment type="caution">
    <text evidence="4">The sequence shown here is derived from an EMBL/GenBank/DDBJ whole genome shotgun (WGS) entry which is preliminary data.</text>
</comment>
<keyword evidence="5" id="KW-1185">Reference proteome</keyword>
<dbReference type="InterPro" id="IPR013974">
    <property type="entry name" value="SAF"/>
</dbReference>
<sequence length="248" mass="25925">MVSAEEVLQKSPSPDRRTHHRKPSTVQDAPVPGAAPLRPRRQPKWIVGGALSMLLGALGAAWLWHQATGTHQVVYVAQPLEVGQEITAGDLTTVSVGRIPHVQTVSGDELNALIGQEATVALPEGTLLPAGVIGDVPLDEGESQLGLRLASGRIPTTGLHPGSPVLAVTLPDPALVQPQEESLTTEAVIVADDEWADLTVTEARVITAPVRDEDGISWIVDVAVPDGAAADLARLAATDRVALVLDGE</sequence>
<dbReference type="CDD" id="cd11614">
    <property type="entry name" value="SAF_CpaB_FlgA_like"/>
    <property type="match status" value="1"/>
</dbReference>
<keyword evidence="2" id="KW-1133">Transmembrane helix</keyword>
<organism evidence="4 5">
    <name type="scientific">Propioniferax innocua</name>
    <dbReference type="NCBI Taxonomy" id="1753"/>
    <lineage>
        <taxon>Bacteria</taxon>
        <taxon>Bacillati</taxon>
        <taxon>Actinomycetota</taxon>
        <taxon>Actinomycetes</taxon>
        <taxon>Propionibacteriales</taxon>
        <taxon>Propionibacteriaceae</taxon>
        <taxon>Propioniferax</taxon>
    </lineage>
</organism>